<dbReference type="InterPro" id="IPR025662">
    <property type="entry name" value="Sigma_54_int_dom_ATP-bd_1"/>
</dbReference>
<dbReference type="PROSITE" id="PS00675">
    <property type="entry name" value="SIGMA54_INTERACT_1"/>
    <property type="match status" value="1"/>
</dbReference>
<feature type="coiled-coil region" evidence="6">
    <location>
        <begin position="236"/>
        <end position="263"/>
    </location>
</feature>
<gene>
    <name evidence="10" type="ORF">CE91St30_18280</name>
</gene>
<dbReference type="InterPro" id="IPR025943">
    <property type="entry name" value="Sigma_54_int_dom_ATP-bd_2"/>
</dbReference>
<dbReference type="InterPro" id="IPR025944">
    <property type="entry name" value="Sigma_54_int_dom_CS"/>
</dbReference>
<keyword evidence="4" id="KW-0238">DNA-binding</keyword>
<evidence type="ECO:0000313" key="10">
    <source>
        <dbReference type="EMBL" id="BDE96495.1"/>
    </source>
</evidence>
<reference evidence="10 11" key="1">
    <citation type="submission" date="2022-01" db="EMBL/GenBank/DDBJ databases">
        <title>Novel bile acid biosynthetic pathways are enriched in the microbiome of centenarians.</title>
        <authorList>
            <person name="Sato Y."/>
            <person name="Atarashi K."/>
            <person name="Plichta R.D."/>
            <person name="Arai Y."/>
            <person name="Sasajima S."/>
            <person name="Kearney M.S."/>
            <person name="Suda W."/>
            <person name="Takeshita K."/>
            <person name="Sasaki T."/>
            <person name="Okamoto S."/>
            <person name="Skelly N.A."/>
            <person name="Okamura Y."/>
            <person name="Vlamakis H."/>
            <person name="Li Y."/>
            <person name="Tanoue T."/>
            <person name="Takei H."/>
            <person name="Nittono H."/>
            <person name="Narushima S."/>
            <person name="Irie J."/>
            <person name="Itoh H."/>
            <person name="Moriya K."/>
            <person name="Sugiura Y."/>
            <person name="Suematsu M."/>
            <person name="Moritoki N."/>
            <person name="Shibata S."/>
            <person name="Littman R.D."/>
            <person name="Fischbach A.M."/>
            <person name="Uwamino Y."/>
            <person name="Inoue T."/>
            <person name="Honda A."/>
            <person name="Hattori M."/>
            <person name="Murai T."/>
            <person name="Xavier J.R."/>
            <person name="Hirose N."/>
            <person name="Honda K."/>
        </authorList>
    </citation>
    <scope>NUCLEOTIDE SEQUENCE [LARGE SCALE GENOMIC DNA]</scope>
    <source>
        <strain evidence="10 11">CE91-St30</strain>
    </source>
</reference>
<dbReference type="PANTHER" id="PTHR32071">
    <property type="entry name" value="TRANSCRIPTIONAL REGULATORY PROTEIN"/>
    <property type="match status" value="1"/>
</dbReference>
<dbReference type="Pfam" id="PF25601">
    <property type="entry name" value="AAA_lid_14"/>
    <property type="match status" value="1"/>
</dbReference>
<keyword evidence="2" id="KW-0067">ATP-binding</keyword>
<dbReference type="InterPro" id="IPR027417">
    <property type="entry name" value="P-loop_NTPase"/>
</dbReference>
<dbReference type="SMART" id="SM00382">
    <property type="entry name" value="AAA"/>
    <property type="match status" value="1"/>
</dbReference>
<dbReference type="CDD" id="cd00009">
    <property type="entry name" value="AAA"/>
    <property type="match status" value="1"/>
</dbReference>
<dbReference type="PROSITE" id="PS50045">
    <property type="entry name" value="SIGMA54_INTERACT_4"/>
    <property type="match status" value="1"/>
</dbReference>
<dbReference type="InterPro" id="IPR000014">
    <property type="entry name" value="PAS"/>
</dbReference>
<dbReference type="Gene3D" id="3.30.450.40">
    <property type="match status" value="1"/>
</dbReference>
<keyword evidence="1" id="KW-0547">Nucleotide-binding</keyword>
<dbReference type="EMBL" id="AP025564">
    <property type="protein sequence ID" value="BDE96495.1"/>
    <property type="molecule type" value="Genomic_DNA"/>
</dbReference>
<dbReference type="InterPro" id="IPR002078">
    <property type="entry name" value="Sigma_54_int"/>
</dbReference>
<keyword evidence="3" id="KW-0805">Transcription regulation</keyword>
<dbReference type="SUPFAM" id="SSF52540">
    <property type="entry name" value="P-loop containing nucleoside triphosphate hydrolases"/>
    <property type="match status" value="1"/>
</dbReference>
<dbReference type="Pfam" id="PF00158">
    <property type="entry name" value="Sigma54_activat"/>
    <property type="match status" value="1"/>
</dbReference>
<evidence type="ECO:0000313" key="11">
    <source>
        <dbReference type="Proteomes" id="UP001320544"/>
    </source>
</evidence>
<protein>
    <submittedName>
        <fullName evidence="10">Sigma-54-dependent Fis family transcriptional regulator</fullName>
    </submittedName>
</protein>
<evidence type="ECO:0000259" key="9">
    <source>
        <dbReference type="PROSITE" id="PS50112"/>
    </source>
</evidence>
<dbReference type="InterPro" id="IPR003593">
    <property type="entry name" value="AAA+_ATPase"/>
</dbReference>
<dbReference type="Gene3D" id="3.40.50.300">
    <property type="entry name" value="P-loop containing nucleotide triphosphate hydrolases"/>
    <property type="match status" value="1"/>
</dbReference>
<dbReference type="InterPro" id="IPR002197">
    <property type="entry name" value="HTH_Fis"/>
</dbReference>
<dbReference type="PRINTS" id="PR01590">
    <property type="entry name" value="HTHFIS"/>
</dbReference>
<keyword evidence="5" id="KW-0804">Transcription</keyword>
<feature type="region of interest" description="Disordered" evidence="7">
    <location>
        <begin position="639"/>
        <end position="663"/>
    </location>
</feature>
<dbReference type="PANTHER" id="PTHR32071:SF57">
    <property type="entry name" value="C4-DICARBOXYLATE TRANSPORT TRANSCRIPTIONAL REGULATORY PROTEIN DCTD"/>
    <property type="match status" value="1"/>
</dbReference>
<accession>A0ABN6MET2</accession>
<dbReference type="InterPro" id="IPR035965">
    <property type="entry name" value="PAS-like_dom_sf"/>
</dbReference>
<evidence type="ECO:0000256" key="6">
    <source>
        <dbReference type="SAM" id="Coils"/>
    </source>
</evidence>
<keyword evidence="6" id="KW-0175">Coiled coil</keyword>
<dbReference type="InterPro" id="IPR058031">
    <property type="entry name" value="AAA_lid_NorR"/>
</dbReference>
<evidence type="ECO:0000256" key="4">
    <source>
        <dbReference type="ARBA" id="ARBA00023125"/>
    </source>
</evidence>
<dbReference type="SUPFAM" id="SSF46689">
    <property type="entry name" value="Homeodomain-like"/>
    <property type="match status" value="1"/>
</dbReference>
<dbReference type="Pfam" id="PF02954">
    <property type="entry name" value="HTH_8"/>
    <property type="match status" value="1"/>
</dbReference>
<evidence type="ECO:0000256" key="5">
    <source>
        <dbReference type="ARBA" id="ARBA00023163"/>
    </source>
</evidence>
<dbReference type="Gene3D" id="1.10.8.60">
    <property type="match status" value="1"/>
</dbReference>
<dbReference type="PROSITE" id="PS50112">
    <property type="entry name" value="PAS"/>
    <property type="match status" value="1"/>
</dbReference>
<dbReference type="SUPFAM" id="SSF55785">
    <property type="entry name" value="PYP-like sensor domain (PAS domain)"/>
    <property type="match status" value="1"/>
</dbReference>
<feature type="domain" description="PAS" evidence="9">
    <location>
        <begin position="260"/>
        <end position="306"/>
    </location>
</feature>
<evidence type="ECO:0000256" key="3">
    <source>
        <dbReference type="ARBA" id="ARBA00023015"/>
    </source>
</evidence>
<feature type="domain" description="Sigma-54 factor interaction" evidence="8">
    <location>
        <begin position="383"/>
        <end position="612"/>
    </location>
</feature>
<proteinExistence type="predicted"/>
<dbReference type="PROSITE" id="PS00676">
    <property type="entry name" value="SIGMA54_INTERACT_2"/>
    <property type="match status" value="1"/>
</dbReference>
<organism evidence="10 11">
    <name type="scientific">Raoultibacter timonensis</name>
    <dbReference type="NCBI Taxonomy" id="1907662"/>
    <lineage>
        <taxon>Bacteria</taxon>
        <taxon>Bacillati</taxon>
        <taxon>Actinomycetota</taxon>
        <taxon>Coriobacteriia</taxon>
        <taxon>Eggerthellales</taxon>
        <taxon>Eggerthellaceae</taxon>
        <taxon>Raoultibacter</taxon>
    </lineage>
</organism>
<dbReference type="CDD" id="cd00130">
    <property type="entry name" value="PAS"/>
    <property type="match status" value="1"/>
</dbReference>
<dbReference type="Gene3D" id="1.10.10.60">
    <property type="entry name" value="Homeodomain-like"/>
    <property type="match status" value="1"/>
</dbReference>
<keyword evidence="11" id="KW-1185">Reference proteome</keyword>
<dbReference type="RefSeq" id="WP_279611911.1">
    <property type="nucleotide sequence ID" value="NZ_AP025564.1"/>
</dbReference>
<dbReference type="InterPro" id="IPR029016">
    <property type="entry name" value="GAF-like_dom_sf"/>
</dbReference>
<dbReference type="Gene3D" id="3.30.450.20">
    <property type="entry name" value="PAS domain"/>
    <property type="match status" value="1"/>
</dbReference>
<feature type="compositionally biased region" description="Polar residues" evidence="7">
    <location>
        <begin position="648"/>
        <end position="659"/>
    </location>
</feature>
<evidence type="ECO:0000256" key="1">
    <source>
        <dbReference type="ARBA" id="ARBA00022741"/>
    </source>
</evidence>
<evidence type="ECO:0000259" key="8">
    <source>
        <dbReference type="PROSITE" id="PS50045"/>
    </source>
</evidence>
<sequence>MDNAAGTVDSDYVEDLQLIRSIREDDSFWDCIFEAKLDFLNNDADPFQASCVRPEIADSWVRSYNSGLKPDDSDLGEHITEDELQRVLAENAEIADTARSLIKNVESLNLQNDYIFELLDASGIALVQIGNLDQHQFVGPLYRCDEGNVGTNAHTLCMRYKKPFVVVGPEHYCFALQGLIACAAPVIDQSDTSIAALTLTQSIPEGPLSPSDEKVLVHAMSLVSSLAIALSDQLRINQQEVKLAETEQKYSQASLEAQRFESISRTVINAVKDGVLICNAEGSITLATPEAAHLLKIPPEDLMGTNARSLVGDGRSFEEIVEQGGSTTVIIDEELHETKISQIFGSKSELEGFIISLKEAKRTTLGASRGKVGDTADILFKDILGESTQINKAKALASRFARSTENILLMGESGTGKELFAQAIHNQACPNGPFMSINCAAIPPRLIESELFGYESGSFTGAEKGGKPGKIELAEGGTLFLDEIGDMPLELQATLLRVLENKRVIRVGGKTYKQIDFRLIAATNQNLPKLVSEHRFREDLLYRISVLTVNLPPLRDRIGDALYFARFFLNECQIRTGNGRVTLSDEAAHFVSVYAWPGNVRQLKHAIYSAYYTCENGVINIDDFPLYIAQNLNHRAPAEHLGSEPSGALTQNESSSSVKVQDGCAPASNTASEPFCVAQDSPLPTLSLSDLERIAINEAIRQADGNIAAAAAILDISKATLYRKLKDS</sequence>
<evidence type="ECO:0000256" key="2">
    <source>
        <dbReference type="ARBA" id="ARBA00022840"/>
    </source>
</evidence>
<dbReference type="Proteomes" id="UP001320544">
    <property type="component" value="Chromosome"/>
</dbReference>
<evidence type="ECO:0000256" key="7">
    <source>
        <dbReference type="SAM" id="MobiDB-lite"/>
    </source>
</evidence>
<name>A0ABN6MET2_9ACTN</name>
<dbReference type="InterPro" id="IPR009057">
    <property type="entry name" value="Homeodomain-like_sf"/>
</dbReference>
<dbReference type="PROSITE" id="PS00688">
    <property type="entry name" value="SIGMA54_INTERACT_3"/>
    <property type="match status" value="1"/>
</dbReference>